<comment type="caution">
    <text evidence="8">The sequence shown here is derived from an EMBL/GenBank/DDBJ whole genome shotgun (WGS) entry which is preliminary data.</text>
</comment>
<evidence type="ECO:0000313" key="8">
    <source>
        <dbReference type="EMBL" id="NML28205.1"/>
    </source>
</evidence>
<protein>
    <submittedName>
        <fullName evidence="8">Acyl-CoA/acyl-ACP dehydrogenase</fullName>
    </submittedName>
</protein>
<dbReference type="AlphaFoldDB" id="A0A848GBG3"/>
<dbReference type="RefSeq" id="WP_169147736.1">
    <property type="nucleotide sequence ID" value="NZ_JABBGA010000023.1"/>
</dbReference>
<dbReference type="Pfam" id="PF00441">
    <property type="entry name" value="Acyl-CoA_dh_1"/>
    <property type="match status" value="1"/>
</dbReference>
<keyword evidence="5" id="KW-0560">Oxidoreductase</keyword>
<gene>
    <name evidence="8" type="ORF">HHL15_20805</name>
</gene>
<dbReference type="PANTHER" id="PTHR43884:SF20">
    <property type="entry name" value="ACYL-COA DEHYDROGENASE FADE28"/>
    <property type="match status" value="1"/>
</dbReference>
<keyword evidence="3" id="KW-0285">Flavoprotein</keyword>
<dbReference type="GO" id="GO:0050660">
    <property type="term" value="F:flavin adenine dinucleotide binding"/>
    <property type="evidence" value="ECO:0007669"/>
    <property type="project" value="InterPro"/>
</dbReference>
<keyword evidence="9" id="KW-1185">Reference proteome</keyword>
<evidence type="ECO:0000256" key="4">
    <source>
        <dbReference type="ARBA" id="ARBA00022827"/>
    </source>
</evidence>
<dbReference type="Gene3D" id="2.40.110.10">
    <property type="entry name" value="Butyryl-CoA Dehydrogenase, subunit A, domain 2"/>
    <property type="match status" value="1"/>
</dbReference>
<dbReference type="Proteomes" id="UP000580043">
    <property type="component" value="Unassembled WGS sequence"/>
</dbReference>
<dbReference type="InterPro" id="IPR013786">
    <property type="entry name" value="AcylCoA_DH/ox_N"/>
</dbReference>
<name>A0A848GBG3_9RHOO</name>
<proteinExistence type="inferred from homology"/>
<evidence type="ECO:0000313" key="9">
    <source>
        <dbReference type="Proteomes" id="UP000580043"/>
    </source>
</evidence>
<evidence type="ECO:0000256" key="1">
    <source>
        <dbReference type="ARBA" id="ARBA00001974"/>
    </source>
</evidence>
<comment type="similarity">
    <text evidence="2">Belongs to the acyl-CoA dehydrogenase family.</text>
</comment>
<dbReference type="GO" id="GO:0003995">
    <property type="term" value="F:acyl-CoA dehydrogenase activity"/>
    <property type="evidence" value="ECO:0007669"/>
    <property type="project" value="TreeGrafter"/>
</dbReference>
<dbReference type="InterPro" id="IPR009100">
    <property type="entry name" value="AcylCoA_DH/oxidase_NM_dom_sf"/>
</dbReference>
<keyword evidence="4" id="KW-0274">FAD</keyword>
<comment type="cofactor">
    <cofactor evidence="1">
        <name>FAD</name>
        <dbReference type="ChEBI" id="CHEBI:57692"/>
    </cofactor>
</comment>
<dbReference type="SUPFAM" id="SSF56645">
    <property type="entry name" value="Acyl-CoA dehydrogenase NM domain-like"/>
    <property type="match status" value="1"/>
</dbReference>
<feature type="domain" description="Acyl-CoA dehydrogenase/oxidase C-terminal" evidence="6">
    <location>
        <begin position="227"/>
        <end position="357"/>
    </location>
</feature>
<dbReference type="InterPro" id="IPR009075">
    <property type="entry name" value="AcylCo_DH/oxidase_C"/>
</dbReference>
<evidence type="ECO:0000256" key="5">
    <source>
        <dbReference type="ARBA" id="ARBA00023002"/>
    </source>
</evidence>
<feature type="domain" description="Acyl-CoA dehydrogenase/oxidase N-terminal" evidence="7">
    <location>
        <begin position="6"/>
        <end position="104"/>
    </location>
</feature>
<dbReference type="InterPro" id="IPR036250">
    <property type="entry name" value="AcylCo_DH-like_C"/>
</dbReference>
<dbReference type="InterPro" id="IPR037069">
    <property type="entry name" value="AcylCoA_DH/ox_N_sf"/>
</dbReference>
<organism evidence="8 9">
    <name type="scientific">Zoogloea dura</name>
    <dbReference type="NCBI Taxonomy" id="2728840"/>
    <lineage>
        <taxon>Bacteria</taxon>
        <taxon>Pseudomonadati</taxon>
        <taxon>Pseudomonadota</taxon>
        <taxon>Betaproteobacteria</taxon>
        <taxon>Rhodocyclales</taxon>
        <taxon>Zoogloeaceae</taxon>
        <taxon>Zoogloea</taxon>
    </lineage>
</organism>
<dbReference type="PANTHER" id="PTHR43884">
    <property type="entry name" value="ACYL-COA DEHYDROGENASE"/>
    <property type="match status" value="1"/>
</dbReference>
<dbReference type="InterPro" id="IPR046373">
    <property type="entry name" value="Acyl-CoA_Oxase/DH_mid-dom_sf"/>
</dbReference>
<dbReference type="Pfam" id="PF02771">
    <property type="entry name" value="Acyl-CoA_dh_N"/>
    <property type="match status" value="1"/>
</dbReference>
<accession>A0A848GBG3</accession>
<sequence length="377" mass="39773">MDFQLSDDQRAIADMAGSLFGDLCSDDRLRAFTSSGETWMADLWAQCVETGLHALAIPEEAGGSGLGMTELMLVLEAQGRSLGLVPLWRHQIATAALARFGGPSHQALIGQAVAGECLLSVALDGLASASGVSLEARAEGDGFALHGQVAAVPLGMESAAVLLPARTPEGLRLALLRLDAPGVDRVAGVLTHGEGVAGLQCHGVLLSRADLLPEAALAWLEPRAIAALAALQLGVSAEQLRRTVAYVAERVQFERPIGSFQAVQMSLADAHMAIEALRSALWQLVYRLDAGLPAGPEALATRYLACETGHLVGHRAQHVHGGIGVDLTYPIHRYLYWSRALGLALGGSAATLERLGDWLANNDTLGWKYDLAEHPSL</sequence>
<dbReference type="Gene3D" id="1.10.540.10">
    <property type="entry name" value="Acyl-CoA dehydrogenase/oxidase, N-terminal domain"/>
    <property type="match status" value="1"/>
</dbReference>
<dbReference type="EMBL" id="JABBGA010000023">
    <property type="protein sequence ID" value="NML28205.1"/>
    <property type="molecule type" value="Genomic_DNA"/>
</dbReference>
<evidence type="ECO:0000259" key="7">
    <source>
        <dbReference type="Pfam" id="PF02771"/>
    </source>
</evidence>
<dbReference type="Gene3D" id="1.20.140.10">
    <property type="entry name" value="Butyryl-CoA Dehydrogenase, subunit A, domain 3"/>
    <property type="match status" value="1"/>
</dbReference>
<evidence type="ECO:0000259" key="6">
    <source>
        <dbReference type="Pfam" id="PF00441"/>
    </source>
</evidence>
<reference evidence="8 9" key="1">
    <citation type="submission" date="2020-04" db="EMBL/GenBank/DDBJ databases">
        <title>Zoogloea sp. G-4-1-14 isolated from soil.</title>
        <authorList>
            <person name="Dahal R.H."/>
        </authorList>
    </citation>
    <scope>NUCLEOTIDE SEQUENCE [LARGE SCALE GENOMIC DNA]</scope>
    <source>
        <strain evidence="8 9">G-4-1-14</strain>
    </source>
</reference>
<evidence type="ECO:0000256" key="2">
    <source>
        <dbReference type="ARBA" id="ARBA00009347"/>
    </source>
</evidence>
<dbReference type="SUPFAM" id="SSF47203">
    <property type="entry name" value="Acyl-CoA dehydrogenase C-terminal domain-like"/>
    <property type="match status" value="1"/>
</dbReference>
<evidence type="ECO:0000256" key="3">
    <source>
        <dbReference type="ARBA" id="ARBA00022630"/>
    </source>
</evidence>